<dbReference type="Pfam" id="PF03098">
    <property type="entry name" value="An_peroxidase"/>
    <property type="match status" value="1"/>
</dbReference>
<dbReference type="EC" id="1.14.99.1" evidence="5"/>
<dbReference type="GO" id="GO:0016702">
    <property type="term" value="F:oxidoreductase activity, acting on single donors with incorporation of molecular oxygen, incorporation of two atoms of oxygen"/>
    <property type="evidence" value="ECO:0007669"/>
    <property type="project" value="TreeGrafter"/>
</dbReference>
<dbReference type="PANTHER" id="PTHR11903:SF39">
    <property type="entry name" value="PROSTAGLANDIN G_H SYNTHASE 2-LIKE"/>
    <property type="match status" value="1"/>
</dbReference>
<dbReference type="EMBL" id="CADCTC010000166">
    <property type="protein sequence ID" value="CAA9265527.1"/>
    <property type="molecule type" value="Genomic_DNA"/>
</dbReference>
<dbReference type="PROSITE" id="PS50292">
    <property type="entry name" value="PEROXIDASE_3"/>
    <property type="match status" value="1"/>
</dbReference>
<evidence type="ECO:0000256" key="2">
    <source>
        <dbReference type="ARBA" id="ARBA00022964"/>
    </source>
</evidence>
<organism evidence="5">
    <name type="scientific">uncultured Chloroflexota bacterium</name>
    <dbReference type="NCBI Taxonomy" id="166587"/>
    <lineage>
        <taxon>Bacteria</taxon>
        <taxon>Bacillati</taxon>
        <taxon>Chloroflexota</taxon>
        <taxon>environmental samples</taxon>
    </lineage>
</organism>
<protein>
    <submittedName>
        <fullName evidence="5">Animal haem peroxidase</fullName>
        <ecNumber evidence="5">1.14.99.1</ecNumber>
    </submittedName>
</protein>
<keyword evidence="1" id="KW-0479">Metal-binding</keyword>
<dbReference type="SUPFAM" id="SSF48113">
    <property type="entry name" value="Heme-dependent peroxidases"/>
    <property type="match status" value="1"/>
</dbReference>
<dbReference type="GO" id="GO:0005737">
    <property type="term" value="C:cytoplasm"/>
    <property type="evidence" value="ECO:0007669"/>
    <property type="project" value="TreeGrafter"/>
</dbReference>
<gene>
    <name evidence="5" type="ORF">AVDCRST_MAG77-2809</name>
</gene>
<keyword evidence="4" id="KW-0408">Iron</keyword>
<name>A0A6J4IYS7_9CHLR</name>
<dbReference type="PRINTS" id="PR00457">
    <property type="entry name" value="ANPEROXIDASE"/>
</dbReference>
<dbReference type="GO" id="GO:0006631">
    <property type="term" value="P:fatty acid metabolic process"/>
    <property type="evidence" value="ECO:0007669"/>
    <property type="project" value="UniProtKB-ARBA"/>
</dbReference>
<dbReference type="GO" id="GO:0046872">
    <property type="term" value="F:metal ion binding"/>
    <property type="evidence" value="ECO:0007669"/>
    <property type="project" value="UniProtKB-KW"/>
</dbReference>
<dbReference type="GO" id="GO:0004601">
    <property type="term" value="F:peroxidase activity"/>
    <property type="evidence" value="ECO:0007669"/>
    <property type="project" value="UniProtKB-KW"/>
</dbReference>
<dbReference type="CDD" id="cd09816">
    <property type="entry name" value="prostaglandin_endoperoxide_synthase"/>
    <property type="match status" value="1"/>
</dbReference>
<keyword evidence="2" id="KW-0223">Dioxygenase</keyword>
<reference evidence="5" key="1">
    <citation type="submission" date="2020-02" db="EMBL/GenBank/DDBJ databases">
        <authorList>
            <person name="Meier V. D."/>
        </authorList>
    </citation>
    <scope>NUCLEOTIDE SEQUENCE</scope>
    <source>
        <strain evidence="5">AVDCRST_MAG77</strain>
    </source>
</reference>
<evidence type="ECO:0000256" key="1">
    <source>
        <dbReference type="ARBA" id="ARBA00022723"/>
    </source>
</evidence>
<dbReference type="InterPro" id="IPR037120">
    <property type="entry name" value="Haem_peroxidase_sf_animal"/>
</dbReference>
<dbReference type="GO" id="GO:0020037">
    <property type="term" value="F:heme binding"/>
    <property type="evidence" value="ECO:0007669"/>
    <property type="project" value="InterPro"/>
</dbReference>
<dbReference type="InterPro" id="IPR019791">
    <property type="entry name" value="Haem_peroxidase_animal"/>
</dbReference>
<dbReference type="GO" id="GO:0006979">
    <property type="term" value="P:response to oxidative stress"/>
    <property type="evidence" value="ECO:0007669"/>
    <property type="project" value="InterPro"/>
</dbReference>
<keyword evidence="5" id="KW-0575">Peroxidase</keyword>
<dbReference type="Gene3D" id="1.10.640.10">
    <property type="entry name" value="Haem peroxidase domain superfamily, animal type"/>
    <property type="match status" value="1"/>
</dbReference>
<dbReference type="InterPro" id="IPR050783">
    <property type="entry name" value="Oxylipin_biosynth_metab"/>
</dbReference>
<sequence>MGFLRRPLNRLLINSAIYRIPTRPYAYSTMGSYTSWDSLTDRTFTGRHLPPVARLPATLPPLDEAAKVFERPAGGARVSAKSTMLFAHFAQWFTDGFLRTDRTNALRNTSTHEIDLCQLYGLNAATTALLRSHAGGRMQCQSINGEDYPCFYFETDGTASAQFGGVPLFMPEGLAPAQKRALFAMGVERANVHFGYVMFNTLFLREHNRVAGVLARAHPDWDDERLLQTARNVAIVLLIKIAIDEYINHISPYHFKFSFADASFPNERWHRQNWMSVEFSLVYRWHGLVPDRVQLGDESVPTEATLFNNALLTDKGLGALFESASAQPAGEIALFNTPRFLLDTERASIRLGRQTHLAGYNAYRELCRFPRVTAFDQISGDPAVQAALARLYGHMDNIEFYVGLIAEDVRPNSAVAPLLGRLVGIDAFSQAFTNPLLAPNVYNERTFSPEGMRIIEQTRCLSDLLHRNVPAAGRSYRVTMTRPRPAQPEPALAGQAACTSSRRPWLMKNSTYRVRYVSVCTVNRSTAQMACAWFRRKVPQVWLGRGSGSVPAALGASGSGGWMEATRQRNRDLADLHRLIAYLRRRRVELMADAGGAFHRRSPQATHLLGKLWAAVLRVRGAQRATA</sequence>
<accession>A0A6J4IYS7</accession>
<dbReference type="PANTHER" id="PTHR11903">
    <property type="entry name" value="PROSTAGLANDIN G/H SYNTHASE"/>
    <property type="match status" value="1"/>
</dbReference>
<dbReference type="GO" id="GO:0004666">
    <property type="term" value="F:prostaglandin-endoperoxide synthase activity"/>
    <property type="evidence" value="ECO:0007669"/>
    <property type="project" value="UniProtKB-EC"/>
</dbReference>
<dbReference type="InterPro" id="IPR010255">
    <property type="entry name" value="Haem_peroxidase_sf"/>
</dbReference>
<evidence type="ECO:0000256" key="3">
    <source>
        <dbReference type="ARBA" id="ARBA00023002"/>
    </source>
</evidence>
<evidence type="ECO:0000256" key="4">
    <source>
        <dbReference type="ARBA" id="ARBA00023004"/>
    </source>
</evidence>
<proteinExistence type="predicted"/>
<keyword evidence="3 5" id="KW-0560">Oxidoreductase</keyword>
<dbReference type="AlphaFoldDB" id="A0A6J4IYS7"/>
<evidence type="ECO:0000313" key="5">
    <source>
        <dbReference type="EMBL" id="CAA9265527.1"/>
    </source>
</evidence>